<evidence type="ECO:0000313" key="1">
    <source>
        <dbReference type="EMBL" id="MBK0378716.1"/>
    </source>
</evidence>
<dbReference type="RefSeq" id="WP_200064960.1">
    <property type="nucleotide sequence ID" value="NZ_JAEHFW010000001.1"/>
</dbReference>
<dbReference type="Pfam" id="PF12741">
    <property type="entry name" value="SusD-like"/>
    <property type="match status" value="1"/>
</dbReference>
<evidence type="ECO:0000313" key="2">
    <source>
        <dbReference type="Proteomes" id="UP000613193"/>
    </source>
</evidence>
<dbReference type="EMBL" id="JAEHFW010000001">
    <property type="protein sequence ID" value="MBK0378716.1"/>
    <property type="molecule type" value="Genomic_DNA"/>
</dbReference>
<reference evidence="1" key="1">
    <citation type="submission" date="2020-12" db="EMBL/GenBank/DDBJ databases">
        <title>Bacterial novel species Mucilaginibacter sp. SD-g isolated from soil.</title>
        <authorList>
            <person name="Jung H.-Y."/>
        </authorList>
    </citation>
    <scope>NUCLEOTIDE SEQUENCE</scope>
    <source>
        <strain evidence="1">SD-g</strain>
    </source>
</reference>
<dbReference type="Gene3D" id="1.25.40.390">
    <property type="match status" value="1"/>
</dbReference>
<dbReference type="SUPFAM" id="SSF48452">
    <property type="entry name" value="TPR-like"/>
    <property type="match status" value="1"/>
</dbReference>
<dbReference type="Proteomes" id="UP000613193">
    <property type="component" value="Unassembled WGS sequence"/>
</dbReference>
<dbReference type="InterPro" id="IPR024302">
    <property type="entry name" value="SusD-like"/>
</dbReference>
<organism evidence="1 2">
    <name type="scientific">Mucilaginibacter segetis</name>
    <dbReference type="NCBI Taxonomy" id="2793071"/>
    <lineage>
        <taxon>Bacteria</taxon>
        <taxon>Pseudomonadati</taxon>
        <taxon>Bacteroidota</taxon>
        <taxon>Sphingobacteriia</taxon>
        <taxon>Sphingobacteriales</taxon>
        <taxon>Sphingobacteriaceae</taxon>
        <taxon>Mucilaginibacter</taxon>
    </lineage>
</organism>
<accession>A0A934PT64</accession>
<dbReference type="InterPro" id="IPR041662">
    <property type="entry name" value="SusD-like_2"/>
</dbReference>
<comment type="caution">
    <text evidence="1">The sequence shown here is derived from an EMBL/GenBank/DDBJ whole genome shotgun (WGS) entry which is preliminary data.</text>
</comment>
<keyword evidence="2" id="KW-1185">Reference proteome</keyword>
<gene>
    <name evidence="1" type="ORF">I5M19_05330</name>
</gene>
<keyword evidence="1" id="KW-0449">Lipoprotein</keyword>
<dbReference type="PROSITE" id="PS51257">
    <property type="entry name" value="PROKAR_LIPOPROTEIN"/>
    <property type="match status" value="1"/>
</dbReference>
<sequence length="638" mass="70903">MKSILKKSCVVLTATTIMLASCKKFDEVNNNPFAANGDQVQTEYFINNSIIGAQQDPGLSERMFILYWVPGGHSLQDEDGETFSQGSFVDDWASEYYRQSSQWQNNANTAIQIGTDQIAKGTSKPYTNNLIQVARIWRAYLMSEFADTFGPMPIDAFQGKNPEFKDVKTVYYYLFDELKDAASQLDVSVTNPDQVKKEDPAYGYDYTKWRKYANSLRMRLAMRLSEVDAAKAQAEFTDAAANQDYITDAADMFAVKESKGWDPLASVFRRESSWMGLPISATYNNLAVGLGGVKSADQLGAAFQSSIKPANWMGQSFPDQFATKTNDPMAGYWFNGLPNTIDPRAYKIYSIPGNITDENYPGISNSFTTFTGPLKDASGATVKTIDAKYTWNAKVDGNWGAKSSRNQLITTNGCKPLLNLLYRGGTNERVFFGPWETYFLLAEAAERGWSTPVSAKTAYETGIAKSFEYFGTSANLSTYLASTDYNRDGTSVSWDNTTEPAATHTMEYEDGISGASGTVAVAYPKNDLYKSGTVRNDHLTKIITQKYLAQLPWLPLEVWNDHRRLGLPFFENPAVEDIMPDLPALNSGNYMTSSIQFQVQRVKYPSNLRNNNTAGYNVAVSALGGPDAVLTPLWWAKH</sequence>
<protein>
    <submittedName>
        <fullName evidence="1">SusD/RagB family nutrient-binding outer membrane lipoprotein</fullName>
    </submittedName>
</protein>
<proteinExistence type="predicted"/>
<dbReference type="AlphaFoldDB" id="A0A934PT64"/>
<dbReference type="Pfam" id="PF12771">
    <property type="entry name" value="SusD-like_2"/>
    <property type="match status" value="1"/>
</dbReference>
<dbReference type="InterPro" id="IPR011990">
    <property type="entry name" value="TPR-like_helical_dom_sf"/>
</dbReference>
<name>A0A934PT64_9SPHI</name>